<feature type="transmembrane region" description="Helical" evidence="1">
    <location>
        <begin position="21"/>
        <end position="43"/>
    </location>
</feature>
<dbReference type="Pfam" id="PF16732">
    <property type="entry name" value="ComP_DUS"/>
    <property type="match status" value="1"/>
</dbReference>
<gene>
    <name evidence="2" type="primary">pulG</name>
    <name evidence="2" type="ORF">HC248_02020</name>
</gene>
<dbReference type="PANTHER" id="PTHR30093">
    <property type="entry name" value="GENERAL SECRETION PATHWAY PROTEIN G"/>
    <property type="match status" value="1"/>
</dbReference>
<dbReference type="Gene3D" id="3.30.700.10">
    <property type="entry name" value="Glycoprotein, Type 4 Pilin"/>
    <property type="match status" value="1"/>
</dbReference>
<dbReference type="GO" id="GO:0043683">
    <property type="term" value="P:type IV pilus assembly"/>
    <property type="evidence" value="ECO:0007669"/>
    <property type="project" value="InterPro"/>
</dbReference>
<keyword evidence="1" id="KW-1133">Transmembrane helix</keyword>
<name>A0A6H2HA60_9BURK</name>
<organism evidence="2 3">
    <name type="scientific">Polaromonas vacuolata</name>
    <dbReference type="NCBI Taxonomy" id="37448"/>
    <lineage>
        <taxon>Bacteria</taxon>
        <taxon>Pseudomonadati</taxon>
        <taxon>Pseudomonadota</taxon>
        <taxon>Betaproteobacteria</taxon>
        <taxon>Burkholderiales</taxon>
        <taxon>Comamonadaceae</taxon>
        <taxon>Polaromonas</taxon>
    </lineage>
</organism>
<sequence length="166" mass="18061">MSNKKTYFQISINYQPQHKMRGFSLLEVMIVLAIVAILASISYPSYRESVAKTKRAQAAGQLLEVAQFMQRFYSQNDRYDQTNTAQPAAVVIPAVLANAPKDSPAANANYNISFAANTLTSNSFTLQAVPANSMTGDRCGTLQLTSTGRRLITGNADGATLASCWR</sequence>
<dbReference type="InterPro" id="IPR012902">
    <property type="entry name" value="N_methyl_site"/>
</dbReference>
<keyword evidence="1" id="KW-0472">Membrane</keyword>
<keyword evidence="1" id="KW-0812">Transmembrane</keyword>
<dbReference type="PROSITE" id="PS00409">
    <property type="entry name" value="PROKAR_NTER_METHYL"/>
    <property type="match status" value="1"/>
</dbReference>
<dbReference type="InterPro" id="IPR045584">
    <property type="entry name" value="Pilin-like"/>
</dbReference>
<reference evidence="2 3" key="1">
    <citation type="submission" date="2020-04" db="EMBL/GenBank/DDBJ databases">
        <title>Complete genome of a Psychrophilic, Marine, Gas Vacuolate Bacterium Polaromonas vacuolata KCTC 22033T.</title>
        <authorList>
            <person name="Hwang K."/>
            <person name="Kim K.M."/>
        </authorList>
    </citation>
    <scope>NUCLEOTIDE SEQUENCE [LARGE SCALE GENOMIC DNA]</scope>
    <source>
        <strain evidence="2 3">KCTC 22033</strain>
    </source>
</reference>
<dbReference type="PANTHER" id="PTHR30093:SF47">
    <property type="entry name" value="TYPE IV PILUS NON-CORE MINOR PILIN PILE"/>
    <property type="match status" value="1"/>
</dbReference>
<accession>A0A6H2HA60</accession>
<evidence type="ECO:0000256" key="1">
    <source>
        <dbReference type="SAM" id="Phobius"/>
    </source>
</evidence>
<proteinExistence type="predicted"/>
<protein>
    <submittedName>
        <fullName evidence="2">Type II secretion system protein G</fullName>
    </submittedName>
</protein>
<evidence type="ECO:0000313" key="3">
    <source>
        <dbReference type="Proteomes" id="UP000502041"/>
    </source>
</evidence>
<dbReference type="EMBL" id="CP051461">
    <property type="protein sequence ID" value="QJC56710.1"/>
    <property type="molecule type" value="Genomic_DNA"/>
</dbReference>
<dbReference type="SUPFAM" id="SSF54523">
    <property type="entry name" value="Pili subunits"/>
    <property type="match status" value="1"/>
</dbReference>
<keyword evidence="3" id="KW-1185">Reference proteome</keyword>
<evidence type="ECO:0000313" key="2">
    <source>
        <dbReference type="EMBL" id="QJC56710.1"/>
    </source>
</evidence>
<dbReference type="KEGG" id="pvac:HC248_02020"/>
<dbReference type="Pfam" id="PF07963">
    <property type="entry name" value="N_methyl"/>
    <property type="match status" value="1"/>
</dbReference>
<dbReference type="RefSeq" id="WP_202882362.1">
    <property type="nucleotide sequence ID" value="NZ_CP051461.1"/>
</dbReference>
<dbReference type="Proteomes" id="UP000502041">
    <property type="component" value="Chromosome"/>
</dbReference>
<dbReference type="InterPro" id="IPR031982">
    <property type="entry name" value="PilE-like"/>
</dbReference>
<dbReference type="AlphaFoldDB" id="A0A6H2HA60"/>
<dbReference type="NCBIfam" id="TIGR02532">
    <property type="entry name" value="IV_pilin_GFxxxE"/>
    <property type="match status" value="1"/>
</dbReference>